<protein>
    <submittedName>
        <fullName evidence="2">CDP-glucose 4,6-dehydratase</fullName>
    </submittedName>
</protein>
<dbReference type="InterPro" id="IPR013445">
    <property type="entry name" value="CDP_4_6_deHydtase"/>
</dbReference>
<proteinExistence type="predicted"/>
<dbReference type="AlphaFoldDB" id="A0A9W6GQZ3"/>
<dbReference type="Gene3D" id="3.90.25.10">
    <property type="entry name" value="UDP-galactose 4-epimerase, domain 1"/>
    <property type="match status" value="1"/>
</dbReference>
<dbReference type="InterPro" id="IPR036291">
    <property type="entry name" value="NAD(P)-bd_dom_sf"/>
</dbReference>
<evidence type="ECO:0000313" key="2">
    <source>
        <dbReference type="EMBL" id="GLI91275.1"/>
    </source>
</evidence>
<name>A0A9W6GQZ3_9HYPH</name>
<dbReference type="SUPFAM" id="SSF51735">
    <property type="entry name" value="NAD(P)-binding Rossmann-fold domains"/>
    <property type="match status" value="1"/>
</dbReference>
<reference evidence="2" key="1">
    <citation type="journal article" date="2023" name="Int. J. Syst. Evol. Microbiol.">
        <title>Methylocystis iwaonis sp. nov., a type II methane-oxidizing bacterium from surface soil of a rice paddy field in Japan, and emended description of the genus Methylocystis (ex Whittenbury et al. 1970) Bowman et al. 1993.</title>
        <authorList>
            <person name="Kaise H."/>
            <person name="Sawadogo J.B."/>
            <person name="Alam M.S."/>
            <person name="Ueno C."/>
            <person name="Dianou D."/>
            <person name="Shinjo R."/>
            <person name="Asakawa S."/>
        </authorList>
    </citation>
    <scope>NUCLEOTIDE SEQUENCE</scope>
    <source>
        <strain evidence="2">LMG27198</strain>
    </source>
</reference>
<dbReference type="EMBL" id="BSEC01000001">
    <property type="protein sequence ID" value="GLI91275.1"/>
    <property type="molecule type" value="Genomic_DNA"/>
</dbReference>
<comment type="caution">
    <text evidence="2">The sequence shown here is derived from an EMBL/GenBank/DDBJ whole genome shotgun (WGS) entry which is preliminary data.</text>
</comment>
<gene>
    <name evidence="2" type="primary">rfbG</name>
    <name evidence="2" type="ORF">LMG27198_02670</name>
</gene>
<sequence length="381" mass="41590">MENLVISSAFWLNRRVFVTGQTGFKGAWLSLMLSRLNVRATGFALAPPTEPDLFTLAGAGACIEDMRGDIRDADALAGAMQAAAPEIVIHMAAQSLVRESYADPVATYATNVMGVVNVLEAARRTPGVRLVLIVTTDKCYDNRGWVWGYRETDALGGRDPYSSSKACAELVAAAYRDSFRAQGPRILTARAGNVIGGGDFATDRILPDALRAFSAGRTLKVRHPQAVRPWQHVLEPLAGYLCLIESAMTSDEKAAQLEGGVNFGPGPESERSVEELLTQFAGAWGAGARWERDGDDHPHEASRLRLDTAKARETLGFAPILDFEQATLWTAQWYRAQVNREDIAALTLKQIDRYLGQRVRLSSPFPQASKDAQDDRRIVAG</sequence>
<accession>A0A9W6GQZ3</accession>
<keyword evidence="3" id="KW-1185">Reference proteome</keyword>
<organism evidence="2 3">
    <name type="scientific">Methylocystis echinoides</name>
    <dbReference type="NCBI Taxonomy" id="29468"/>
    <lineage>
        <taxon>Bacteria</taxon>
        <taxon>Pseudomonadati</taxon>
        <taxon>Pseudomonadota</taxon>
        <taxon>Alphaproteobacteria</taxon>
        <taxon>Hyphomicrobiales</taxon>
        <taxon>Methylocystaceae</taxon>
        <taxon>Methylocystis</taxon>
    </lineage>
</organism>
<dbReference type="NCBIfam" id="TIGR02622">
    <property type="entry name" value="CDP_4_6_dhtase"/>
    <property type="match status" value="1"/>
</dbReference>
<evidence type="ECO:0000259" key="1">
    <source>
        <dbReference type="Pfam" id="PF16363"/>
    </source>
</evidence>
<dbReference type="InterPro" id="IPR016040">
    <property type="entry name" value="NAD(P)-bd_dom"/>
</dbReference>
<dbReference type="PANTHER" id="PTHR43000">
    <property type="entry name" value="DTDP-D-GLUCOSE 4,6-DEHYDRATASE-RELATED"/>
    <property type="match status" value="1"/>
</dbReference>
<evidence type="ECO:0000313" key="3">
    <source>
        <dbReference type="Proteomes" id="UP001144323"/>
    </source>
</evidence>
<dbReference type="Proteomes" id="UP001144323">
    <property type="component" value="Unassembled WGS sequence"/>
</dbReference>
<feature type="domain" description="NAD(P)-binding" evidence="1">
    <location>
        <begin position="17"/>
        <end position="325"/>
    </location>
</feature>
<dbReference type="Pfam" id="PF16363">
    <property type="entry name" value="GDP_Man_Dehyd"/>
    <property type="match status" value="1"/>
</dbReference>
<dbReference type="Gene3D" id="3.40.50.720">
    <property type="entry name" value="NAD(P)-binding Rossmann-like Domain"/>
    <property type="match status" value="1"/>
</dbReference>